<keyword evidence="3" id="KW-0804">Transcription</keyword>
<dbReference type="EMBL" id="JAGTXO010000029">
    <property type="protein sequence ID" value="KAG8460900.1"/>
    <property type="molecule type" value="Genomic_DNA"/>
</dbReference>
<dbReference type="PANTHER" id="PTHR21277">
    <property type="entry name" value="TRANSCRIPTIONAL ADAPTER 1"/>
    <property type="match status" value="1"/>
</dbReference>
<evidence type="ECO:0000256" key="1">
    <source>
        <dbReference type="ARBA" id="ARBA00004123"/>
    </source>
</evidence>
<evidence type="ECO:0000256" key="2">
    <source>
        <dbReference type="ARBA" id="ARBA00023015"/>
    </source>
</evidence>
<name>A0A8J5XL76_DIALT</name>
<gene>
    <name evidence="5" type="ORF">KFE25_010651</name>
</gene>
<dbReference type="AlphaFoldDB" id="A0A8J5XL76"/>
<dbReference type="OrthoDB" id="10264870at2759"/>
<evidence type="ECO:0000256" key="3">
    <source>
        <dbReference type="ARBA" id="ARBA00023163"/>
    </source>
</evidence>
<dbReference type="GO" id="GO:0006357">
    <property type="term" value="P:regulation of transcription by RNA polymerase II"/>
    <property type="evidence" value="ECO:0007669"/>
    <property type="project" value="TreeGrafter"/>
</dbReference>
<protein>
    <submittedName>
        <fullName evidence="5">Uncharacterized protein</fullName>
    </submittedName>
</protein>
<evidence type="ECO:0000313" key="6">
    <source>
        <dbReference type="Proteomes" id="UP000751190"/>
    </source>
</evidence>
<evidence type="ECO:0000256" key="4">
    <source>
        <dbReference type="ARBA" id="ARBA00023242"/>
    </source>
</evidence>
<dbReference type="Pfam" id="PF12767">
    <property type="entry name" value="SAGA-Tad1"/>
    <property type="match status" value="1"/>
</dbReference>
<reference evidence="5" key="1">
    <citation type="submission" date="2021-05" db="EMBL/GenBank/DDBJ databases">
        <title>The genome of the haptophyte Pavlova lutheri (Diacronema luteri, Pavlovales) - a model for lipid biosynthesis in eukaryotic algae.</title>
        <authorList>
            <person name="Hulatt C.J."/>
            <person name="Posewitz M.C."/>
        </authorList>
    </citation>
    <scope>NUCLEOTIDE SEQUENCE</scope>
    <source>
        <strain evidence="5">NIVA-4/92</strain>
    </source>
</reference>
<keyword evidence="2" id="KW-0805">Transcription regulation</keyword>
<dbReference type="GO" id="GO:0005634">
    <property type="term" value="C:nucleus"/>
    <property type="evidence" value="ECO:0007669"/>
    <property type="project" value="UniProtKB-SubCell"/>
</dbReference>
<keyword evidence="4" id="KW-0539">Nucleus</keyword>
<dbReference type="GO" id="GO:0003713">
    <property type="term" value="F:transcription coactivator activity"/>
    <property type="evidence" value="ECO:0007669"/>
    <property type="project" value="TreeGrafter"/>
</dbReference>
<comment type="caution">
    <text evidence="5">The sequence shown here is derived from an EMBL/GenBank/DDBJ whole genome shotgun (WGS) entry which is preliminary data.</text>
</comment>
<dbReference type="Proteomes" id="UP000751190">
    <property type="component" value="Unassembled WGS sequence"/>
</dbReference>
<sequence>MEAVPDAMHIRDELLASLGDEPGARYWSTLRSFIIARLSKKELDAFLRETLNDEQLAMHNAFLRAIVGAAARALPSVRERASAALGARVALGLWGSDRPAVPLVLHQLPTADVPLALPRVFPNRLKPGASVRALPHGRGRVRSCAFAQPPSHSQALALRRRVITALPNEPGAPREISEECLHMLSQSVQCHLRALLSAIALSRHAAEPAGARLAGTSSSGRALVRQGPGGQRLVRRVSLGDLYGALALSRRVSTAAAWQLPLCRTAAPLRWATSNLEAVSSVTGPHLAMAPPRAAPPWVLGAHARGGDAESAREAIAYEHDDDSCERDWGYG</sequence>
<evidence type="ECO:0000313" key="5">
    <source>
        <dbReference type="EMBL" id="KAG8460900.1"/>
    </source>
</evidence>
<comment type="subcellular location">
    <subcellularLocation>
        <location evidence="1">Nucleus</location>
    </subcellularLocation>
</comment>
<accession>A0A8J5XL76</accession>
<organism evidence="5 6">
    <name type="scientific">Diacronema lutheri</name>
    <name type="common">Unicellular marine alga</name>
    <name type="synonym">Monochrysis lutheri</name>
    <dbReference type="NCBI Taxonomy" id="2081491"/>
    <lineage>
        <taxon>Eukaryota</taxon>
        <taxon>Haptista</taxon>
        <taxon>Haptophyta</taxon>
        <taxon>Pavlovophyceae</taxon>
        <taxon>Pavlovales</taxon>
        <taxon>Pavlovaceae</taxon>
        <taxon>Diacronema</taxon>
    </lineage>
</organism>
<dbReference type="PANTHER" id="PTHR21277:SF5">
    <property type="entry name" value="TRANSCRIPTIONAL ADAPTER 1"/>
    <property type="match status" value="1"/>
</dbReference>
<proteinExistence type="predicted"/>
<keyword evidence="6" id="KW-1185">Reference proteome</keyword>
<dbReference type="GO" id="GO:0000124">
    <property type="term" value="C:SAGA complex"/>
    <property type="evidence" value="ECO:0007669"/>
    <property type="project" value="TreeGrafter"/>
</dbReference>
<dbReference type="InterPro" id="IPR024738">
    <property type="entry name" value="Hfi1/Tada1"/>
</dbReference>